<dbReference type="SUPFAM" id="SSF54001">
    <property type="entry name" value="Cysteine proteinases"/>
    <property type="match status" value="1"/>
</dbReference>
<organism evidence="5 6">
    <name type="scientific">Chrysophaeum taylorii</name>
    <dbReference type="NCBI Taxonomy" id="2483200"/>
    <lineage>
        <taxon>Eukaryota</taxon>
        <taxon>Sar</taxon>
        <taxon>Stramenopiles</taxon>
        <taxon>Ochrophyta</taxon>
        <taxon>Pelagophyceae</taxon>
        <taxon>Pelagomonadales</taxon>
        <taxon>Pelagomonadaceae</taxon>
        <taxon>Chrysophaeum</taxon>
    </lineage>
</organism>
<comment type="caution">
    <text evidence="5">The sequence shown here is derived from an EMBL/GenBank/DDBJ whole genome shotgun (WGS) entry which is preliminary data.</text>
</comment>
<feature type="active site" evidence="2 3">
    <location>
        <position position="342"/>
    </location>
</feature>
<feature type="domain" description="Calpain catalytic" evidence="4">
    <location>
        <begin position="149"/>
        <end position="429"/>
    </location>
</feature>
<dbReference type="SMART" id="SM00230">
    <property type="entry name" value="CysPc"/>
    <property type="match status" value="1"/>
</dbReference>
<accession>A0AAD7XHV9</accession>
<dbReference type="GO" id="GO:0004198">
    <property type="term" value="F:calcium-dependent cysteine-type endopeptidase activity"/>
    <property type="evidence" value="ECO:0007669"/>
    <property type="project" value="InterPro"/>
</dbReference>
<dbReference type="InterPro" id="IPR001300">
    <property type="entry name" value="Peptidase_C2_calpain_cat"/>
</dbReference>
<evidence type="ECO:0000313" key="5">
    <source>
        <dbReference type="EMBL" id="KAJ8598996.1"/>
    </source>
</evidence>
<sequence length="684" mass="74585">MSEWAAQERAFFGRAFSVSEDEALALRLQLEEEEEASGRDARTSSVGNDAALAAALAASDEAYRRRPSSAENDAALAAALAASDEAYRWRPSSVGNGAALAPALAAEEDPVSAPVASSGEDAEAMEGVVRAARAACRGVFRDPELGGNEWVRPEELQFDGERQRRSSREAWRVFRDEPRADDAVQGALGNCWFVSAIAALCAFRRGALVKRLFVALDEADYRRVHGVRLCVGAWRVVVVDERFPASGDGILTCTQLKYASCRRRQLFAPLLEKAYAKLCGGYEALDGGVTSEALYALTGCPCREVACDDDVSLWATVLSAHEAGFVCCASTRADAKGLAPHHAYAVISVLELFDPPPPLGSGARHRLLRLANPHGHSSPYAWKGRWSRGSREWTPESFAAAGVDNADFFFIELEDLMDRFRAVTVCEYRDDWAEVRISPGRDAVVVSTVAGTTEATLSVARPPARVPPRGLCRAAAVVVVDATRPARLVASSPTRLDETATARCHLEGVDADYLAVPLADAHRLALVVQTSKPVLVRRVPLDPVARRKAALAYARRQEDKEDPVPFASVYLRRDGQALFVALDNLHATHWLRVRLSFPQATNCSSARRHHHHHHDVIAPPQPVTSHVPPRHAMLVEVLAATGDHFAYALRHELSFLSRPPSVLHDPAFKDDTIHLPEPLAELLF</sequence>
<dbReference type="Pfam" id="PF00648">
    <property type="entry name" value="Peptidase_C2"/>
    <property type="match status" value="1"/>
</dbReference>
<evidence type="ECO:0000259" key="4">
    <source>
        <dbReference type="PROSITE" id="PS50203"/>
    </source>
</evidence>
<dbReference type="GO" id="GO:0005737">
    <property type="term" value="C:cytoplasm"/>
    <property type="evidence" value="ECO:0007669"/>
    <property type="project" value="TreeGrafter"/>
</dbReference>
<protein>
    <recommendedName>
        <fullName evidence="4">Calpain catalytic domain-containing protein</fullName>
    </recommendedName>
</protein>
<evidence type="ECO:0000256" key="1">
    <source>
        <dbReference type="ARBA" id="ARBA00007623"/>
    </source>
</evidence>
<dbReference type="Proteomes" id="UP001230188">
    <property type="component" value="Unassembled WGS sequence"/>
</dbReference>
<evidence type="ECO:0000256" key="2">
    <source>
        <dbReference type="PIRSR" id="PIRSR622684-1"/>
    </source>
</evidence>
<dbReference type="PANTHER" id="PTHR10183:SF382">
    <property type="entry name" value="CALPAIN-15"/>
    <property type="match status" value="1"/>
</dbReference>
<name>A0AAD7XHV9_9STRA</name>
<feature type="active site" evidence="2 3">
    <location>
        <position position="191"/>
    </location>
</feature>
<keyword evidence="6" id="KW-1185">Reference proteome</keyword>
<evidence type="ECO:0000256" key="3">
    <source>
        <dbReference type="PROSITE-ProRule" id="PRU00239"/>
    </source>
</evidence>
<comment type="similarity">
    <text evidence="1">Belongs to the peptidase C2 family.</text>
</comment>
<proteinExistence type="inferred from homology"/>
<dbReference type="PROSITE" id="PS50203">
    <property type="entry name" value="CALPAIN_CAT"/>
    <property type="match status" value="1"/>
</dbReference>
<dbReference type="PRINTS" id="PR00704">
    <property type="entry name" value="CALPAIN"/>
</dbReference>
<evidence type="ECO:0000313" key="6">
    <source>
        <dbReference type="Proteomes" id="UP001230188"/>
    </source>
</evidence>
<dbReference type="AlphaFoldDB" id="A0AAD7XHV9"/>
<dbReference type="GO" id="GO:0006508">
    <property type="term" value="P:proteolysis"/>
    <property type="evidence" value="ECO:0007669"/>
    <property type="project" value="UniProtKB-KW"/>
</dbReference>
<reference evidence="5" key="1">
    <citation type="submission" date="2023-01" db="EMBL/GenBank/DDBJ databases">
        <title>Metagenome sequencing of chrysophaentin producing Chrysophaeum taylorii.</title>
        <authorList>
            <person name="Davison J."/>
            <person name="Bewley C."/>
        </authorList>
    </citation>
    <scope>NUCLEOTIDE SEQUENCE</scope>
    <source>
        <strain evidence="5">NIES-1699</strain>
    </source>
</reference>
<dbReference type="EMBL" id="JAQMWT010000595">
    <property type="protein sequence ID" value="KAJ8598996.1"/>
    <property type="molecule type" value="Genomic_DNA"/>
</dbReference>
<dbReference type="InterPro" id="IPR022684">
    <property type="entry name" value="Calpain_cysteine_protease"/>
</dbReference>
<feature type="active site" evidence="2 3">
    <location>
        <position position="372"/>
    </location>
</feature>
<dbReference type="PROSITE" id="PS00139">
    <property type="entry name" value="THIOL_PROTEASE_CYS"/>
    <property type="match status" value="1"/>
</dbReference>
<keyword evidence="3" id="KW-0788">Thiol protease</keyword>
<keyword evidence="3" id="KW-0645">Protease</keyword>
<dbReference type="PANTHER" id="PTHR10183">
    <property type="entry name" value="CALPAIN"/>
    <property type="match status" value="1"/>
</dbReference>
<dbReference type="InterPro" id="IPR000169">
    <property type="entry name" value="Pept_cys_AS"/>
</dbReference>
<dbReference type="Gene3D" id="3.90.70.10">
    <property type="entry name" value="Cysteine proteinases"/>
    <property type="match status" value="1"/>
</dbReference>
<gene>
    <name evidence="5" type="ORF">CTAYLR_009458</name>
</gene>
<dbReference type="InterPro" id="IPR038765">
    <property type="entry name" value="Papain-like_cys_pep_sf"/>
</dbReference>
<keyword evidence="3" id="KW-0378">Hydrolase</keyword>